<protein>
    <recommendedName>
        <fullName evidence="2">SWIM-type domain-containing protein</fullName>
    </recommendedName>
</protein>
<keyword evidence="1" id="KW-0862">Zinc</keyword>
<dbReference type="InterPro" id="IPR007527">
    <property type="entry name" value="Znf_SWIM"/>
</dbReference>
<dbReference type="Pfam" id="PF03101">
    <property type="entry name" value="FAR1"/>
    <property type="match status" value="1"/>
</dbReference>
<reference evidence="3" key="1">
    <citation type="submission" date="2020-05" db="EMBL/GenBank/DDBJ databases">
        <authorList>
            <person name="Rincon C."/>
            <person name="Sanders R I."/>
            <person name="Robbins C."/>
            <person name="Chaturvedi A."/>
        </authorList>
    </citation>
    <scope>NUCLEOTIDE SEQUENCE</scope>
    <source>
        <strain evidence="3">CHB12</strain>
    </source>
</reference>
<feature type="domain" description="SWIM-type" evidence="2">
    <location>
        <begin position="553"/>
        <end position="587"/>
    </location>
</feature>
<dbReference type="VEuPathDB" id="FungiDB:RhiirFUN_003092"/>
<evidence type="ECO:0000313" key="4">
    <source>
        <dbReference type="Proteomes" id="UP000684084"/>
    </source>
</evidence>
<dbReference type="VEuPathDB" id="FungiDB:RhiirFUN_002228"/>
<dbReference type="EMBL" id="CAGKOT010000005">
    <property type="protein sequence ID" value="CAB5342018.1"/>
    <property type="molecule type" value="Genomic_DNA"/>
</dbReference>
<accession>A0A916E2G4</accession>
<evidence type="ECO:0000313" key="3">
    <source>
        <dbReference type="EMBL" id="CAB5342018.1"/>
    </source>
</evidence>
<gene>
    <name evidence="3" type="ORF">CHRIB12_LOCUS3733</name>
</gene>
<proteinExistence type="predicted"/>
<dbReference type="PROSITE" id="PS50966">
    <property type="entry name" value="ZF_SWIM"/>
    <property type="match status" value="1"/>
</dbReference>
<dbReference type="Proteomes" id="UP000684084">
    <property type="component" value="Unassembled WGS sequence"/>
</dbReference>
<evidence type="ECO:0000259" key="2">
    <source>
        <dbReference type="PROSITE" id="PS50966"/>
    </source>
</evidence>
<sequence>MEFEYQGKSPSQTNFIIPFMEFEYQPFVISFMEFDYQGQSTSQTTFVTPLMEFDHQSQSPFQTTNIVVIDDNENTNGRYNDENTNANKVILKVGDTFKNWNEVDVIINQYAKQNGFVAIKFCKDLDEVDKMIVRRRVYTCWKSGISKPKKVEDITLHRDATTTKTNCSWQASFNFGKRATAIHLTKFNNIHNHQCDPVTIELAPMNQRFPQVVMDKIEHYTINGHLSAGQQYDLLLKEFPQHHIKKKNLYNAIQKFRGVRIHDESDAATMFSYLIEQRSKDPNFIVIARLEGPSNELTGLFWMTSQQRNELWPKYHDIVIQDNTAKTNRYEMALSLFVGVDNNFKTRILAQALTKYETYKEMLTKYEPCRTYLEKKLYSSRESWARYAIGKVFTAGVESTQRVEFINGVLKKYLDRGTLLKELVREVERELDKESYYKRLNDYYGSNPTIGLLSAYNSIFKDIDSILKECLAPIPLSLQRAQMKQALLYQETLITIDQVNEPDNNPSDIVEYMYDMPQIRLQDLLSNLDNTEIQEIWEVSYITITSSTAKPHYVAILADATSFCTCMNIINQGMPCRHQYRILLQSDKAVFHMGFIHTCWFESMPSETSRYATIAQGNKTYSIKPLHYIDQIRTGNVYTSTIKKMADKRIEFGSAMSMAKTSVQIAVTEGLNIEEVQEGLSSKDSCQRQPLVVIDNNRIPEISNPEYHKPKGRPPKRYKAVTEMANKQNITSSSKTCSHCLEKGHNIRSCAKHKASERVV</sequence>
<dbReference type="GO" id="GO:0008270">
    <property type="term" value="F:zinc ion binding"/>
    <property type="evidence" value="ECO:0007669"/>
    <property type="project" value="UniProtKB-KW"/>
</dbReference>
<dbReference type="PANTHER" id="PTHR47718">
    <property type="entry name" value="OS01G0519700 PROTEIN"/>
    <property type="match status" value="1"/>
</dbReference>
<comment type="caution">
    <text evidence="3">The sequence shown here is derived from an EMBL/GenBank/DDBJ whole genome shotgun (WGS) entry which is preliminary data.</text>
</comment>
<dbReference type="InterPro" id="IPR004330">
    <property type="entry name" value="FAR1_DNA_bnd_dom"/>
</dbReference>
<dbReference type="AlphaFoldDB" id="A0A916E2G4"/>
<evidence type="ECO:0000256" key="1">
    <source>
        <dbReference type="PROSITE-ProRule" id="PRU00325"/>
    </source>
</evidence>
<organism evidence="3 4">
    <name type="scientific">Rhizophagus irregularis</name>
    <dbReference type="NCBI Taxonomy" id="588596"/>
    <lineage>
        <taxon>Eukaryota</taxon>
        <taxon>Fungi</taxon>
        <taxon>Fungi incertae sedis</taxon>
        <taxon>Mucoromycota</taxon>
        <taxon>Glomeromycotina</taxon>
        <taxon>Glomeromycetes</taxon>
        <taxon>Glomerales</taxon>
        <taxon>Glomeraceae</taxon>
        <taxon>Rhizophagus</taxon>
    </lineage>
</organism>
<keyword evidence="1" id="KW-0863">Zinc-finger</keyword>
<dbReference type="OrthoDB" id="2375848at2759"/>
<dbReference type="VEuPathDB" id="FungiDB:RhiirFUN_024610"/>
<keyword evidence="1" id="KW-0479">Metal-binding</keyword>
<name>A0A916E2G4_9GLOM</name>